<dbReference type="SUPFAM" id="SSF56784">
    <property type="entry name" value="HAD-like"/>
    <property type="match status" value="1"/>
</dbReference>
<gene>
    <name evidence="1" type="ORF">LQ327_26420</name>
</gene>
<proteinExistence type="predicted"/>
<organism evidence="1 2">
    <name type="scientific">Actinomycetospora endophytica</name>
    <dbReference type="NCBI Taxonomy" id="2291215"/>
    <lineage>
        <taxon>Bacteria</taxon>
        <taxon>Bacillati</taxon>
        <taxon>Actinomycetota</taxon>
        <taxon>Actinomycetes</taxon>
        <taxon>Pseudonocardiales</taxon>
        <taxon>Pseudonocardiaceae</taxon>
        <taxon>Actinomycetospora</taxon>
    </lineage>
</organism>
<comment type="caution">
    <text evidence="1">The sequence shown here is derived from an EMBL/GenBank/DDBJ whole genome shotgun (WGS) entry which is preliminary data.</text>
</comment>
<keyword evidence="2" id="KW-1185">Reference proteome</keyword>
<dbReference type="InterPro" id="IPR006439">
    <property type="entry name" value="HAD-SF_hydro_IA"/>
</dbReference>
<sequence>MVSAILLGSISTVVDTSELQRQAFNEAFTQHGLHWEWSRDRYRAMLAGNGGSDRIAEYARSIGEPVDADAVHATKSTIFQRRLASADVRPRPGVAETVRAARDAGLRVGLVTSTSKENVAALLDAVSGDIDANAWDVVVDSSRVERTKPDPAAYTVALRELGLDASRCLAVEDNPGGAHAAAAAGVPCVAFPNENTADLEFAGVTGRVEALDLGELRSLAGNR</sequence>
<evidence type="ECO:0000313" key="2">
    <source>
        <dbReference type="Proteomes" id="UP001199469"/>
    </source>
</evidence>
<dbReference type="PANTHER" id="PTHR42896:SF2">
    <property type="entry name" value="CBBY-LIKE PROTEIN"/>
    <property type="match status" value="1"/>
</dbReference>
<name>A0ABS8PF73_9PSEU</name>
<dbReference type="InterPro" id="IPR036412">
    <property type="entry name" value="HAD-like_sf"/>
</dbReference>
<accession>A0ABS8PF73</accession>
<dbReference type="GO" id="GO:0016787">
    <property type="term" value="F:hydrolase activity"/>
    <property type="evidence" value="ECO:0007669"/>
    <property type="project" value="UniProtKB-KW"/>
</dbReference>
<protein>
    <submittedName>
        <fullName evidence="1">HAD-IA family hydrolase</fullName>
    </submittedName>
</protein>
<keyword evidence="1" id="KW-0378">Hydrolase</keyword>
<dbReference type="Gene3D" id="3.40.50.1000">
    <property type="entry name" value="HAD superfamily/HAD-like"/>
    <property type="match status" value="1"/>
</dbReference>
<dbReference type="InterPro" id="IPR023214">
    <property type="entry name" value="HAD_sf"/>
</dbReference>
<reference evidence="1 2" key="1">
    <citation type="submission" date="2021-11" db="EMBL/GenBank/DDBJ databases">
        <title>Draft genome sequence of Actinomycetospora sp. SF1 isolated from the rhizosphere soil.</title>
        <authorList>
            <person name="Duangmal K."/>
            <person name="Chantavorakit T."/>
        </authorList>
    </citation>
    <scope>NUCLEOTIDE SEQUENCE [LARGE SCALE GENOMIC DNA]</scope>
    <source>
        <strain evidence="1 2">TBRC 5722</strain>
    </source>
</reference>
<dbReference type="EMBL" id="JAJNDB010000007">
    <property type="protein sequence ID" value="MCD2196911.1"/>
    <property type="molecule type" value="Genomic_DNA"/>
</dbReference>
<dbReference type="NCBIfam" id="TIGR01509">
    <property type="entry name" value="HAD-SF-IA-v3"/>
    <property type="match status" value="1"/>
</dbReference>
<dbReference type="PANTHER" id="PTHR42896">
    <property type="entry name" value="XYLULOSE-1,5-BISPHOSPHATE (XUBP) PHOSPHATASE"/>
    <property type="match status" value="1"/>
</dbReference>
<dbReference type="InterPro" id="IPR044999">
    <property type="entry name" value="CbbY-like"/>
</dbReference>
<dbReference type="RefSeq" id="WP_230738806.1">
    <property type="nucleotide sequence ID" value="NZ_JAJNDB010000007.1"/>
</dbReference>
<evidence type="ECO:0000313" key="1">
    <source>
        <dbReference type="EMBL" id="MCD2196911.1"/>
    </source>
</evidence>
<dbReference type="Proteomes" id="UP001199469">
    <property type="component" value="Unassembled WGS sequence"/>
</dbReference>
<dbReference type="Pfam" id="PF00702">
    <property type="entry name" value="Hydrolase"/>
    <property type="match status" value="1"/>
</dbReference>
<dbReference type="InterPro" id="IPR023198">
    <property type="entry name" value="PGP-like_dom2"/>
</dbReference>
<dbReference type="Gene3D" id="1.10.150.240">
    <property type="entry name" value="Putative phosphatase, domain 2"/>
    <property type="match status" value="1"/>
</dbReference>